<dbReference type="SUPFAM" id="SSF53756">
    <property type="entry name" value="UDP-Glycosyltransferase/glycogen phosphorylase"/>
    <property type="match status" value="1"/>
</dbReference>
<dbReference type="InterPro" id="IPR050194">
    <property type="entry name" value="Glycosyltransferase_grp1"/>
</dbReference>
<protein>
    <recommendedName>
        <fullName evidence="5">Glycosyl transferase family 1</fullName>
    </recommendedName>
</protein>
<sequence length="386" mass="43888">MKILYHHRIASKDGQFVHIDAIIDAFTQQGHEVILIAPAVSEHADFGADGGWVSQLRRRFPRFLCELLELGYSAYDFFRLCRAIQQHRPDAIYERYNLFFPSGILAKQVFNLPLILEINAPLFKERCQYGGITFTWLARWSEIVAWRNADHTLPVSHVLASDVRDAGVPEDRITVIPNGVNTALFHPNTCSKHPDLAGHLVIGFVGFCREWHQLDHVLTLITQANHDRDSDAQPIKLLIVGDGPVLNDLRQQAQALHAEEQIHIVGLASRDTMPDWLTQIDIAIQPAVTPWCSPLKLIEYLACGKAIVAPDSENIRELLTDGDNALLFQEGNLNEMLMCIERLISDPQLRQHLSHQAAQTIHRRSLTWHHNAKSIVSRFQQLIERY</sequence>
<name>A0A066RTQ5_9GAMM</name>
<dbReference type="InterPro" id="IPR001296">
    <property type="entry name" value="Glyco_trans_1"/>
</dbReference>
<dbReference type="Proteomes" id="UP000027192">
    <property type="component" value="Unassembled WGS sequence"/>
</dbReference>
<dbReference type="AlphaFoldDB" id="A0A066RTQ5"/>
<evidence type="ECO:0000259" key="2">
    <source>
        <dbReference type="Pfam" id="PF13439"/>
    </source>
</evidence>
<evidence type="ECO:0000313" key="3">
    <source>
        <dbReference type="EMBL" id="KDM90748.1"/>
    </source>
</evidence>
<dbReference type="Pfam" id="PF13439">
    <property type="entry name" value="Glyco_transf_4"/>
    <property type="match status" value="1"/>
</dbReference>
<evidence type="ECO:0008006" key="5">
    <source>
        <dbReference type="Google" id="ProtNLM"/>
    </source>
</evidence>
<feature type="domain" description="Glycosyl transferase family 1" evidence="1">
    <location>
        <begin position="200"/>
        <end position="359"/>
    </location>
</feature>
<dbReference type="GO" id="GO:0016757">
    <property type="term" value="F:glycosyltransferase activity"/>
    <property type="evidence" value="ECO:0007669"/>
    <property type="project" value="InterPro"/>
</dbReference>
<dbReference type="OrthoDB" id="8756565at2"/>
<dbReference type="STRING" id="1654360.EA58_15285"/>
<accession>A0A066RTQ5</accession>
<proteinExistence type="predicted"/>
<dbReference type="PANTHER" id="PTHR45947:SF3">
    <property type="entry name" value="SULFOQUINOVOSYL TRANSFERASE SQD2"/>
    <property type="match status" value="1"/>
</dbReference>
<dbReference type="CDD" id="cd03801">
    <property type="entry name" value="GT4_PimA-like"/>
    <property type="match status" value="1"/>
</dbReference>
<dbReference type="Pfam" id="PF00534">
    <property type="entry name" value="Glycos_transf_1"/>
    <property type="match status" value="1"/>
</dbReference>
<organism evidence="3 4">
    <name type="scientific">Photobacterium galatheae</name>
    <dbReference type="NCBI Taxonomy" id="1654360"/>
    <lineage>
        <taxon>Bacteria</taxon>
        <taxon>Pseudomonadati</taxon>
        <taxon>Pseudomonadota</taxon>
        <taxon>Gammaproteobacteria</taxon>
        <taxon>Vibrionales</taxon>
        <taxon>Vibrionaceae</taxon>
        <taxon>Photobacterium</taxon>
    </lineage>
</organism>
<dbReference type="InterPro" id="IPR028098">
    <property type="entry name" value="Glyco_trans_4-like_N"/>
</dbReference>
<dbReference type="PANTHER" id="PTHR45947">
    <property type="entry name" value="SULFOQUINOVOSYL TRANSFERASE SQD2"/>
    <property type="match status" value="1"/>
</dbReference>
<comment type="caution">
    <text evidence="3">The sequence shown here is derived from an EMBL/GenBank/DDBJ whole genome shotgun (WGS) entry which is preliminary data.</text>
</comment>
<gene>
    <name evidence="3" type="ORF">EA58_15285</name>
</gene>
<feature type="domain" description="Glycosyltransferase subfamily 4-like N-terminal" evidence="2">
    <location>
        <begin position="14"/>
        <end position="183"/>
    </location>
</feature>
<reference evidence="3 4" key="1">
    <citation type="submission" date="2014-04" db="EMBL/GenBank/DDBJ databases">
        <title>Draft genome sequence of Photobacterium halotolerans S2753: a solonamide, ngercheumicin and holomycin producer.</title>
        <authorList>
            <person name="Machado H.R."/>
            <person name="Gram L."/>
        </authorList>
    </citation>
    <scope>NUCLEOTIDE SEQUENCE [LARGE SCALE GENOMIC DNA]</scope>
    <source>
        <strain evidence="3 4">S2753</strain>
    </source>
</reference>
<dbReference type="Gene3D" id="3.40.50.2000">
    <property type="entry name" value="Glycogen Phosphorylase B"/>
    <property type="match status" value="2"/>
</dbReference>
<evidence type="ECO:0000313" key="4">
    <source>
        <dbReference type="Proteomes" id="UP000027192"/>
    </source>
</evidence>
<dbReference type="RefSeq" id="WP_036754308.1">
    <property type="nucleotide sequence ID" value="NZ_JAGSGC010000007.1"/>
</dbReference>
<keyword evidence="4" id="KW-1185">Reference proteome</keyword>
<evidence type="ECO:0000259" key="1">
    <source>
        <dbReference type="Pfam" id="PF00534"/>
    </source>
</evidence>
<dbReference type="EMBL" id="JMIB01000028">
    <property type="protein sequence ID" value="KDM90748.1"/>
    <property type="molecule type" value="Genomic_DNA"/>
</dbReference>